<dbReference type="Pfam" id="PF06250">
    <property type="entry name" value="YhcG_C"/>
    <property type="match status" value="1"/>
</dbReference>
<dbReference type="InterPro" id="IPR011856">
    <property type="entry name" value="tRNA_endonuc-like_dom_sf"/>
</dbReference>
<dbReference type="EMBL" id="BAAAFH010000007">
    <property type="protein sequence ID" value="GAA0874888.1"/>
    <property type="molecule type" value="Genomic_DNA"/>
</dbReference>
<keyword evidence="4" id="KW-1185">Reference proteome</keyword>
<dbReference type="Pfam" id="PF17761">
    <property type="entry name" value="DUF1016_N"/>
    <property type="match status" value="1"/>
</dbReference>
<dbReference type="InterPro" id="IPR041527">
    <property type="entry name" value="YhcG_N"/>
</dbReference>
<accession>A0ABN1MNQ5</accession>
<name>A0ABN1MNQ5_9FLAO</name>
<reference evidence="3 4" key="1">
    <citation type="journal article" date="2019" name="Int. J. Syst. Evol. Microbiol.">
        <title>The Global Catalogue of Microorganisms (GCM) 10K type strain sequencing project: providing services to taxonomists for standard genome sequencing and annotation.</title>
        <authorList>
            <consortium name="The Broad Institute Genomics Platform"/>
            <consortium name="The Broad Institute Genome Sequencing Center for Infectious Disease"/>
            <person name="Wu L."/>
            <person name="Ma J."/>
        </authorList>
    </citation>
    <scope>NUCLEOTIDE SEQUENCE [LARGE SCALE GENOMIC DNA]</scope>
    <source>
        <strain evidence="3 4">JCM 16083</strain>
    </source>
</reference>
<dbReference type="InterPro" id="IPR053148">
    <property type="entry name" value="PD-DEXK-like_domain"/>
</dbReference>
<comment type="caution">
    <text evidence="3">The sequence shown here is derived from an EMBL/GenBank/DDBJ whole genome shotgun (WGS) entry which is preliminary data.</text>
</comment>
<evidence type="ECO:0000313" key="3">
    <source>
        <dbReference type="EMBL" id="GAA0874888.1"/>
    </source>
</evidence>
<organism evidence="3 4">
    <name type="scientific">Wandonia haliotis</name>
    <dbReference type="NCBI Taxonomy" id="574963"/>
    <lineage>
        <taxon>Bacteria</taxon>
        <taxon>Pseudomonadati</taxon>
        <taxon>Bacteroidota</taxon>
        <taxon>Flavobacteriia</taxon>
        <taxon>Flavobacteriales</taxon>
        <taxon>Crocinitomicaceae</taxon>
        <taxon>Wandonia</taxon>
    </lineage>
</organism>
<protein>
    <submittedName>
        <fullName evidence="3">PDDEXK nuclease domain-containing protein</fullName>
    </submittedName>
</protein>
<dbReference type="InterPro" id="IPR009362">
    <property type="entry name" value="YhcG_C"/>
</dbReference>
<feature type="domain" description="YhcG PDDEXK nuclease" evidence="1">
    <location>
        <begin position="204"/>
        <end position="353"/>
    </location>
</feature>
<dbReference type="RefSeq" id="WP_343785810.1">
    <property type="nucleotide sequence ID" value="NZ_BAAAFH010000007.1"/>
</dbReference>
<dbReference type="Gene3D" id="3.40.1350.10">
    <property type="match status" value="1"/>
</dbReference>
<dbReference type="Proteomes" id="UP001501126">
    <property type="component" value="Unassembled WGS sequence"/>
</dbReference>
<sequence>MSLNFSLLISRISETNVQFQQEAVKSIDKLLTVRNWLIGAYIVEYEQNGADKAEYGSKLEEKLAERIDQKGLSARNLKLFKQFYNTYPQIVQTLSALSVLPKETVQTVSASLTNKNKNIADRAVPTIQLIENLSFSHFVELLRIEDADKRQFYEIQVIKSTLSVRELKRQIDSLAYERTVAASDKEKVLASLQDRKDIQTQAGIVKTPYVFDFLGLSDTTLGSESELEDALLADLKNFMLELGHGFCFEAQQKRIVIGGEYFFIDLVFYHRILKCHVLIELKIDGFNHTHVGQLNTYLQYFKQNIQESTDNPPIGILLCTNKNDELVEYALGGMDQNLFVSTYQTVLPSPDELKLFLQEEKRKLED</sequence>
<dbReference type="PANTHER" id="PTHR30547">
    <property type="entry name" value="UNCHARACTERIZED PROTEIN YHCG-RELATED"/>
    <property type="match status" value="1"/>
</dbReference>
<evidence type="ECO:0000313" key="4">
    <source>
        <dbReference type="Proteomes" id="UP001501126"/>
    </source>
</evidence>
<gene>
    <name evidence="3" type="ORF">GCM10009118_12960</name>
</gene>
<evidence type="ECO:0000259" key="1">
    <source>
        <dbReference type="Pfam" id="PF06250"/>
    </source>
</evidence>
<dbReference type="PANTHER" id="PTHR30547:SF5">
    <property type="entry name" value="NUCLEASE YHCG-RELATED"/>
    <property type="match status" value="1"/>
</dbReference>
<evidence type="ECO:0000259" key="2">
    <source>
        <dbReference type="Pfam" id="PF17761"/>
    </source>
</evidence>
<proteinExistence type="predicted"/>
<feature type="domain" description="YhcG N-terminal" evidence="2">
    <location>
        <begin position="17"/>
        <end position="178"/>
    </location>
</feature>